<proteinExistence type="inferred from homology"/>
<keyword evidence="2" id="KW-0489">Methyltransferase</keyword>
<evidence type="ECO:0000256" key="1">
    <source>
        <dbReference type="ARBA" id="ARBA00010815"/>
    </source>
</evidence>
<keyword evidence="5" id="KW-0443">Lipid metabolism</keyword>
<dbReference type="Gene3D" id="3.40.50.150">
    <property type="entry name" value="Vaccinia Virus protein VP39"/>
    <property type="match status" value="1"/>
</dbReference>
<keyword evidence="4" id="KW-0949">S-adenosyl-L-methionine</keyword>
<evidence type="ECO:0000256" key="3">
    <source>
        <dbReference type="ARBA" id="ARBA00022679"/>
    </source>
</evidence>
<evidence type="ECO:0000256" key="2">
    <source>
        <dbReference type="ARBA" id="ARBA00022603"/>
    </source>
</evidence>
<evidence type="ECO:0000256" key="6">
    <source>
        <dbReference type="PIRSR" id="PIRSR003085-1"/>
    </source>
</evidence>
<dbReference type="SUPFAM" id="SSF53335">
    <property type="entry name" value="S-adenosyl-L-methionine-dependent methyltransferases"/>
    <property type="match status" value="1"/>
</dbReference>
<keyword evidence="8" id="KW-1185">Reference proteome</keyword>
<dbReference type="InterPro" id="IPR029063">
    <property type="entry name" value="SAM-dependent_MTases_sf"/>
</dbReference>
<sequence length="429" mass="48337">MTSKSLSIPSTISAGTAPQPRFLEAIARRALLSRLSRITNGEITLHDGGTQQRFGRVTPQCPLRVTVTVTNPRFYTDTAFGGSIGAGEAFMAGHWQIDDLPNLIRIFLCNRELLDGMDGKWAWLTMPIQKLLHRLNRNTAKGSRRNISAHYDVGNEFFALFLDESLMYSSAIFPDSSMTLHDAQTARLDHICRKLELKSTDHLLEIGTGWGGFALHAATRYGCQVTTTTISQQQYDLACERVAAAGLNDRITVLCTDYRDLTGKYDKLVSLEMIEAVGYQYFDAYFGACSRLLKSEGMMLLQAITIADQRYEAAKRSVDFIQRYIFPGSCIPSITAMSGSIARASDLRLFHLEDIGPHYVTTLKTWRDNLYRNRNKILRLGYTEEFFRMWEFYFSYCEGGFTERVISDVQMLLTKPGNRRAPIPCLAGA</sequence>
<dbReference type="AlphaFoldDB" id="A0AA96GH99"/>
<dbReference type="RefSeq" id="WP_312740743.1">
    <property type="nucleotide sequence ID" value="NZ_CP116968.1"/>
</dbReference>
<dbReference type="InterPro" id="IPR003333">
    <property type="entry name" value="CMAS"/>
</dbReference>
<dbReference type="GO" id="GO:0032259">
    <property type="term" value="P:methylation"/>
    <property type="evidence" value="ECO:0007669"/>
    <property type="project" value="UniProtKB-KW"/>
</dbReference>
<dbReference type="CDD" id="cd02440">
    <property type="entry name" value="AdoMet_MTases"/>
    <property type="match status" value="1"/>
</dbReference>
<protein>
    <submittedName>
        <fullName evidence="7">Cyclopropane-fatty-acyl-phospholipid synthase</fullName>
    </submittedName>
</protein>
<organism evidence="7 8">
    <name type="scientific">Candidatus Nitrospira neomarina</name>
    <dbReference type="NCBI Taxonomy" id="3020899"/>
    <lineage>
        <taxon>Bacteria</taxon>
        <taxon>Pseudomonadati</taxon>
        <taxon>Nitrospirota</taxon>
        <taxon>Nitrospiria</taxon>
        <taxon>Nitrospirales</taxon>
        <taxon>Nitrospiraceae</taxon>
        <taxon>Nitrospira</taxon>
    </lineage>
</organism>
<evidence type="ECO:0000313" key="7">
    <source>
        <dbReference type="EMBL" id="WNM60250.1"/>
    </source>
</evidence>
<dbReference type="PANTHER" id="PTHR43667">
    <property type="entry name" value="CYCLOPROPANE-FATTY-ACYL-PHOSPHOLIPID SYNTHASE"/>
    <property type="match status" value="1"/>
</dbReference>
<dbReference type="KEGG" id="nneo:PQG83_10790"/>
<gene>
    <name evidence="7" type="ORF">PQG83_10790</name>
</gene>
<evidence type="ECO:0000313" key="8">
    <source>
        <dbReference type="Proteomes" id="UP001302494"/>
    </source>
</evidence>
<dbReference type="InterPro" id="IPR050723">
    <property type="entry name" value="CFA/CMAS"/>
</dbReference>
<dbReference type="Pfam" id="PF02353">
    <property type="entry name" value="CMAS"/>
    <property type="match status" value="1"/>
</dbReference>
<keyword evidence="3" id="KW-0808">Transferase</keyword>
<dbReference type="Proteomes" id="UP001302494">
    <property type="component" value="Chromosome"/>
</dbReference>
<name>A0AA96GH99_9BACT</name>
<dbReference type="EMBL" id="CP116968">
    <property type="protein sequence ID" value="WNM60250.1"/>
    <property type="molecule type" value="Genomic_DNA"/>
</dbReference>
<dbReference type="GO" id="GO:0008168">
    <property type="term" value="F:methyltransferase activity"/>
    <property type="evidence" value="ECO:0007669"/>
    <property type="project" value="UniProtKB-KW"/>
</dbReference>
<dbReference type="GO" id="GO:0008610">
    <property type="term" value="P:lipid biosynthetic process"/>
    <property type="evidence" value="ECO:0007669"/>
    <property type="project" value="InterPro"/>
</dbReference>
<evidence type="ECO:0000256" key="5">
    <source>
        <dbReference type="ARBA" id="ARBA00023098"/>
    </source>
</evidence>
<dbReference type="PANTHER" id="PTHR43667:SF2">
    <property type="entry name" value="FATTY ACID C-METHYL TRANSFERASE"/>
    <property type="match status" value="1"/>
</dbReference>
<evidence type="ECO:0000256" key="4">
    <source>
        <dbReference type="ARBA" id="ARBA00022691"/>
    </source>
</evidence>
<accession>A0AA96GH99</accession>
<comment type="similarity">
    <text evidence="1">Belongs to the CFA/CMAS family.</text>
</comment>
<dbReference type="PIRSF" id="PIRSF003085">
    <property type="entry name" value="CMAS"/>
    <property type="match status" value="1"/>
</dbReference>
<reference evidence="7 8" key="1">
    <citation type="submission" date="2023-01" db="EMBL/GenBank/DDBJ databases">
        <title>Cultivation and genomic characterization of new, ubiquitous marine nitrite-oxidizing bacteria from the Nitrospirales.</title>
        <authorList>
            <person name="Mueller A.J."/>
            <person name="Daebeler A."/>
            <person name="Herbold C.W."/>
            <person name="Kirkegaard R.H."/>
            <person name="Daims H."/>
        </authorList>
    </citation>
    <scope>NUCLEOTIDE SEQUENCE [LARGE SCALE GENOMIC DNA]</scope>
    <source>
        <strain evidence="7 8">DK</strain>
    </source>
</reference>
<feature type="active site" evidence="6">
    <location>
        <position position="397"/>
    </location>
</feature>